<feature type="non-terminal residue" evidence="2">
    <location>
        <position position="89"/>
    </location>
</feature>
<dbReference type="EMBL" id="MIGC01010707">
    <property type="protein sequence ID" value="PHJ14887.1"/>
    <property type="molecule type" value="Genomic_DNA"/>
</dbReference>
<feature type="compositionally biased region" description="Low complexity" evidence="1">
    <location>
        <begin position="19"/>
        <end position="36"/>
    </location>
</feature>
<feature type="compositionally biased region" description="Low complexity" evidence="1">
    <location>
        <begin position="48"/>
        <end position="60"/>
    </location>
</feature>
<evidence type="ECO:0000256" key="1">
    <source>
        <dbReference type="SAM" id="MobiDB-lite"/>
    </source>
</evidence>
<feature type="region of interest" description="Disordered" evidence="1">
    <location>
        <begin position="1"/>
        <end position="89"/>
    </location>
</feature>
<evidence type="ECO:0000313" key="3">
    <source>
        <dbReference type="Proteomes" id="UP000221165"/>
    </source>
</evidence>
<feature type="compositionally biased region" description="Basic and acidic residues" evidence="1">
    <location>
        <begin position="69"/>
        <end position="80"/>
    </location>
</feature>
<dbReference type="AlphaFoldDB" id="A0A2C6K9P6"/>
<reference evidence="2 3" key="1">
    <citation type="journal article" date="2017" name="Int. J. Parasitol.">
        <title>The genome of the protozoan parasite Cystoisospora suis and a reverse vaccinology approach to identify vaccine candidates.</title>
        <authorList>
            <person name="Palmieri N."/>
            <person name="Shrestha A."/>
            <person name="Ruttkowski B."/>
            <person name="Beck T."/>
            <person name="Vogl C."/>
            <person name="Tomley F."/>
            <person name="Blake D.P."/>
            <person name="Joachim A."/>
        </authorList>
    </citation>
    <scope>NUCLEOTIDE SEQUENCE [LARGE SCALE GENOMIC DNA]</scope>
    <source>
        <strain evidence="2 3">Wien I</strain>
    </source>
</reference>
<comment type="caution">
    <text evidence="2">The sequence shown here is derived from an EMBL/GenBank/DDBJ whole genome shotgun (WGS) entry which is preliminary data.</text>
</comment>
<feature type="non-terminal residue" evidence="2">
    <location>
        <position position="1"/>
    </location>
</feature>
<sequence>KKKTKKGDDPQTSPGEGTSRSSADGRGESSSSSSVSSDKKKSKKTKGKSSSSTTTGGDISPRGSPVSTPRRDISSQDRYKSSILLLRSL</sequence>
<dbReference type="GeneID" id="94434614"/>
<dbReference type="Proteomes" id="UP000221165">
    <property type="component" value="Unassembled WGS sequence"/>
</dbReference>
<name>A0A2C6K9P6_9APIC</name>
<organism evidence="2 3">
    <name type="scientific">Cystoisospora suis</name>
    <dbReference type="NCBI Taxonomy" id="483139"/>
    <lineage>
        <taxon>Eukaryota</taxon>
        <taxon>Sar</taxon>
        <taxon>Alveolata</taxon>
        <taxon>Apicomplexa</taxon>
        <taxon>Conoidasida</taxon>
        <taxon>Coccidia</taxon>
        <taxon>Eucoccidiorida</taxon>
        <taxon>Eimeriorina</taxon>
        <taxon>Sarcocystidae</taxon>
        <taxon>Cystoisospora</taxon>
    </lineage>
</organism>
<keyword evidence="3" id="KW-1185">Reference proteome</keyword>
<accession>A0A2C6K9P6</accession>
<evidence type="ECO:0000313" key="2">
    <source>
        <dbReference type="EMBL" id="PHJ14887.1"/>
    </source>
</evidence>
<proteinExistence type="predicted"/>
<dbReference type="VEuPathDB" id="ToxoDB:CSUI_011303"/>
<dbReference type="RefSeq" id="XP_067916621.1">
    <property type="nucleotide sequence ID" value="XM_068071403.1"/>
</dbReference>
<protein>
    <submittedName>
        <fullName evidence="2">Uncharacterized protein</fullName>
    </submittedName>
</protein>
<gene>
    <name evidence="2" type="ORF">CSUI_011303</name>
</gene>